<keyword evidence="1" id="KW-0418">Kinase</keyword>
<accession>A0ACA9Y366</accession>
<reference evidence="1" key="1">
    <citation type="submission" date="2022-06" db="EMBL/GenBank/DDBJ databases">
        <authorList>
            <person name="Legras J.-L."/>
            <person name="Devillers H."/>
            <person name="Grondin C."/>
        </authorList>
    </citation>
    <scope>NUCLEOTIDE SEQUENCE</scope>
    <source>
        <strain evidence="1">CLIB 1444</strain>
    </source>
</reference>
<sequence length="175" mass="19748">MREISETLVKPFPITQTSHIINGFGRGSSDLGIPTANIPICPELNDLEPGIYFGWCQLSPVDNTPCENKRADGTMVEFNYGKALQPQDLEILPMVMSIGFNPFYNNKEKAAEIHIMHKFSSNFYGSSIKFVIGGYVRPELDYTTKEALIEDINEDIRVSLKFLNTEEYLGLKSLF</sequence>
<proteinExistence type="predicted"/>
<dbReference type="Proteomes" id="UP001152531">
    <property type="component" value="Unassembled WGS sequence"/>
</dbReference>
<protein>
    <submittedName>
        <fullName evidence="1">Riboflavin kinase</fullName>
    </submittedName>
</protein>
<name>A0ACA9Y366_9ASCO</name>
<keyword evidence="1" id="KW-0808">Transferase</keyword>
<comment type="caution">
    <text evidence="1">The sequence shown here is derived from an EMBL/GenBank/DDBJ whole genome shotgun (WGS) entry which is preliminary data.</text>
</comment>
<gene>
    <name evidence="1" type="ORF">CLIB1444_01S14708</name>
</gene>
<evidence type="ECO:0000313" key="2">
    <source>
        <dbReference type="Proteomes" id="UP001152531"/>
    </source>
</evidence>
<keyword evidence="2" id="KW-1185">Reference proteome</keyword>
<evidence type="ECO:0000313" key="1">
    <source>
        <dbReference type="EMBL" id="CAH6718796.1"/>
    </source>
</evidence>
<dbReference type="EMBL" id="CALSDN010000001">
    <property type="protein sequence ID" value="CAH6718796.1"/>
    <property type="molecule type" value="Genomic_DNA"/>
</dbReference>
<organism evidence="1 2">
    <name type="scientific">[Candida] jaroonii</name>
    <dbReference type="NCBI Taxonomy" id="467808"/>
    <lineage>
        <taxon>Eukaryota</taxon>
        <taxon>Fungi</taxon>
        <taxon>Dikarya</taxon>
        <taxon>Ascomycota</taxon>
        <taxon>Saccharomycotina</taxon>
        <taxon>Pichiomycetes</taxon>
        <taxon>Debaryomycetaceae</taxon>
        <taxon>Yamadazyma</taxon>
    </lineage>
</organism>